<dbReference type="SUPFAM" id="SSF159894">
    <property type="entry name" value="YgaC/TfoX-N like"/>
    <property type="match status" value="1"/>
</dbReference>
<proteinExistence type="predicted"/>
<sequence>MRVLVYHARMATKPITDPFVLHACELLSCLGPCKATRMFGGYGLSVDGMNVAIIAWDTLFLKTNAETEPQWLAAGGRPFQYEAKGKTMRLHYHTPPEDALESPALMSPWARLALAAAVAARKPAPQRKKSSAR</sequence>
<evidence type="ECO:0000313" key="3">
    <source>
        <dbReference type="Proteomes" id="UP001152876"/>
    </source>
</evidence>
<dbReference type="InterPro" id="IPR007076">
    <property type="entry name" value="TfoX_N"/>
</dbReference>
<organism evidence="2 3">
    <name type="scientific">Hydrogenophaga taeniospiralis CCUG 15921</name>
    <dbReference type="NCBI Taxonomy" id="1281780"/>
    <lineage>
        <taxon>Bacteria</taxon>
        <taxon>Pseudomonadati</taxon>
        <taxon>Pseudomonadota</taxon>
        <taxon>Betaproteobacteria</taxon>
        <taxon>Burkholderiales</taxon>
        <taxon>Comamonadaceae</taxon>
        <taxon>Hydrogenophaga</taxon>
    </lineage>
</organism>
<accession>A0A9X4NSX4</accession>
<dbReference type="Gene3D" id="3.30.1460.30">
    <property type="entry name" value="YgaC/TfoX-N like chaperone"/>
    <property type="match status" value="1"/>
</dbReference>
<dbReference type="EMBL" id="AOGK01000007">
    <property type="protein sequence ID" value="MDG5975606.1"/>
    <property type="molecule type" value="Genomic_DNA"/>
</dbReference>
<dbReference type="AlphaFoldDB" id="A0A9X4NSX4"/>
<dbReference type="Proteomes" id="UP001152876">
    <property type="component" value="Unassembled WGS sequence"/>
</dbReference>
<protein>
    <submittedName>
        <fullName evidence="2">Regulator of competence-specific genes-like protein</fullName>
    </submittedName>
</protein>
<evidence type="ECO:0000313" key="2">
    <source>
        <dbReference type="EMBL" id="MDG5975606.1"/>
    </source>
</evidence>
<evidence type="ECO:0000259" key="1">
    <source>
        <dbReference type="Pfam" id="PF04993"/>
    </source>
</evidence>
<gene>
    <name evidence="2" type="ORF">H010_10111</name>
</gene>
<comment type="caution">
    <text evidence="2">The sequence shown here is derived from an EMBL/GenBank/DDBJ whole genome shotgun (WGS) entry which is preliminary data.</text>
</comment>
<keyword evidence="3" id="KW-1185">Reference proteome</keyword>
<feature type="domain" description="TfoX N-terminal" evidence="1">
    <location>
        <begin position="25"/>
        <end position="117"/>
    </location>
</feature>
<dbReference type="Pfam" id="PF04993">
    <property type="entry name" value="TfoX_N"/>
    <property type="match status" value="1"/>
</dbReference>
<dbReference type="InterPro" id="IPR047525">
    <property type="entry name" value="TfoX-like"/>
</dbReference>
<name>A0A9X4NSX4_9BURK</name>
<dbReference type="PANTHER" id="PTHR36121:SF1">
    <property type="entry name" value="PROTEIN SXY"/>
    <property type="match status" value="1"/>
</dbReference>
<dbReference type="PANTHER" id="PTHR36121">
    <property type="entry name" value="PROTEIN SXY"/>
    <property type="match status" value="1"/>
</dbReference>
<reference evidence="2" key="1">
    <citation type="submission" date="2013-01" db="EMBL/GenBank/DDBJ databases">
        <title>Genome draft of Hydrogenophaga taeniospiralis 2K1.</title>
        <authorList>
            <person name="Gomila M."/>
            <person name="Lalucat J."/>
        </authorList>
    </citation>
    <scope>NUCLEOTIDE SEQUENCE</scope>
    <source>
        <strain evidence="2">CCUG 15921</strain>
    </source>
</reference>